<dbReference type="InterPro" id="IPR029063">
    <property type="entry name" value="SAM-dependent_MTases_sf"/>
</dbReference>
<dbReference type="GO" id="GO:0008168">
    <property type="term" value="F:methyltransferase activity"/>
    <property type="evidence" value="ECO:0007669"/>
    <property type="project" value="UniProtKB-KW"/>
</dbReference>
<evidence type="ECO:0000313" key="2">
    <source>
        <dbReference type="EMBL" id="MCZ8381601.1"/>
    </source>
</evidence>
<keyword evidence="3" id="KW-1185">Reference proteome</keyword>
<keyword evidence="2" id="KW-0808">Transferase</keyword>
<dbReference type="GO" id="GO:0032259">
    <property type="term" value="P:methylation"/>
    <property type="evidence" value="ECO:0007669"/>
    <property type="project" value="UniProtKB-KW"/>
</dbReference>
<dbReference type="EMBL" id="JAPZPY010000012">
    <property type="protein sequence ID" value="MCZ8381601.1"/>
    <property type="molecule type" value="Genomic_DNA"/>
</dbReference>
<dbReference type="Gene3D" id="3.40.50.150">
    <property type="entry name" value="Vaccinia Virus protein VP39"/>
    <property type="match status" value="1"/>
</dbReference>
<dbReference type="CDD" id="cd02440">
    <property type="entry name" value="AdoMet_MTases"/>
    <property type="match status" value="1"/>
</dbReference>
<dbReference type="Proteomes" id="UP001142153">
    <property type="component" value="Unassembled WGS sequence"/>
</dbReference>
<keyword evidence="2" id="KW-0489">Methyltransferase</keyword>
<dbReference type="PANTHER" id="PTHR43591:SF24">
    <property type="entry name" value="2-METHOXY-6-POLYPRENYL-1,4-BENZOQUINOL METHYLASE, MITOCHONDRIAL"/>
    <property type="match status" value="1"/>
</dbReference>
<sequence length="190" mass="20517">MPVMSKIERAFCCGALWRRSTDSIVGTLQVDRLGRDVLEIGSGSGAVAAALQQALPGAAVTASDLDPVMVAAAGRRLQRFPEARAVPADATALPFGDDVFDSVVSCLMLHHIIEWEAAVGEIARVLRPGGMFVGYDLVRTPAATWLHRLDRSPFRLLTPLELGDACRAEGLSVEVEPRYRGQAMRFTATR</sequence>
<comment type="caution">
    <text evidence="2">The sequence shown here is derived from an EMBL/GenBank/DDBJ whole genome shotgun (WGS) entry which is preliminary data.</text>
</comment>
<accession>A0ABT4PYJ2</accession>
<evidence type="ECO:0000313" key="3">
    <source>
        <dbReference type="Proteomes" id="UP001142153"/>
    </source>
</evidence>
<reference evidence="2" key="1">
    <citation type="submission" date="2022-12" db="EMBL/GenBank/DDBJ databases">
        <authorList>
            <person name="Deng Y."/>
            <person name="Zhang Y.-Q."/>
        </authorList>
    </citation>
    <scope>NUCLEOTIDE SEQUENCE</scope>
    <source>
        <strain evidence="2">CPCC 205372</strain>
    </source>
</reference>
<proteinExistence type="predicted"/>
<dbReference type="PANTHER" id="PTHR43591">
    <property type="entry name" value="METHYLTRANSFERASE"/>
    <property type="match status" value="1"/>
</dbReference>
<name>A0ABT4PYJ2_9MYCO</name>
<evidence type="ECO:0000259" key="1">
    <source>
        <dbReference type="Pfam" id="PF08241"/>
    </source>
</evidence>
<protein>
    <submittedName>
        <fullName evidence="2">Class I SAM-dependent methyltransferase</fullName>
    </submittedName>
</protein>
<feature type="domain" description="Methyltransferase type 11" evidence="1">
    <location>
        <begin position="38"/>
        <end position="133"/>
    </location>
</feature>
<dbReference type="InterPro" id="IPR013216">
    <property type="entry name" value="Methyltransf_11"/>
</dbReference>
<gene>
    <name evidence="2" type="ORF">O6P37_22280</name>
</gene>
<dbReference type="RefSeq" id="WP_269896130.1">
    <property type="nucleotide sequence ID" value="NZ_JAPZPY010000012.1"/>
</dbReference>
<dbReference type="Pfam" id="PF08241">
    <property type="entry name" value="Methyltransf_11"/>
    <property type="match status" value="1"/>
</dbReference>
<dbReference type="SUPFAM" id="SSF53335">
    <property type="entry name" value="S-adenosyl-L-methionine-dependent methyltransferases"/>
    <property type="match status" value="1"/>
</dbReference>
<organism evidence="2 3">
    <name type="scientific">Mycobacterium hippophais</name>
    <dbReference type="NCBI Taxonomy" id="3016340"/>
    <lineage>
        <taxon>Bacteria</taxon>
        <taxon>Bacillati</taxon>
        <taxon>Actinomycetota</taxon>
        <taxon>Actinomycetes</taxon>
        <taxon>Mycobacteriales</taxon>
        <taxon>Mycobacteriaceae</taxon>
        <taxon>Mycobacterium</taxon>
    </lineage>
</organism>